<keyword evidence="2" id="KW-1185">Reference proteome</keyword>
<dbReference type="EMBL" id="BTRK01000002">
    <property type="protein sequence ID" value="GMR37938.1"/>
    <property type="molecule type" value="Genomic_DNA"/>
</dbReference>
<gene>
    <name evidence="1" type="ORF">PMAYCL1PPCAC_08133</name>
</gene>
<dbReference type="AlphaFoldDB" id="A0AAN5C5B0"/>
<organism evidence="1 2">
    <name type="scientific">Pristionchus mayeri</name>
    <dbReference type="NCBI Taxonomy" id="1317129"/>
    <lineage>
        <taxon>Eukaryota</taxon>
        <taxon>Metazoa</taxon>
        <taxon>Ecdysozoa</taxon>
        <taxon>Nematoda</taxon>
        <taxon>Chromadorea</taxon>
        <taxon>Rhabditida</taxon>
        <taxon>Rhabditina</taxon>
        <taxon>Diplogasteromorpha</taxon>
        <taxon>Diplogasteroidea</taxon>
        <taxon>Neodiplogasteridae</taxon>
        <taxon>Pristionchus</taxon>
    </lineage>
</organism>
<feature type="non-terminal residue" evidence="1">
    <location>
        <position position="161"/>
    </location>
</feature>
<evidence type="ECO:0000313" key="2">
    <source>
        <dbReference type="Proteomes" id="UP001328107"/>
    </source>
</evidence>
<reference evidence="2" key="1">
    <citation type="submission" date="2022-10" db="EMBL/GenBank/DDBJ databases">
        <title>Genome assembly of Pristionchus species.</title>
        <authorList>
            <person name="Yoshida K."/>
            <person name="Sommer R.J."/>
        </authorList>
    </citation>
    <scope>NUCLEOTIDE SEQUENCE [LARGE SCALE GENOMIC DNA]</scope>
    <source>
        <strain evidence="2">RS5460</strain>
    </source>
</reference>
<accession>A0AAN5C5B0</accession>
<sequence length="161" mass="17848">MDALFFWVDAMSRKNGEKKVVLAPPLSPLNRQLVAGMADPTSPIALLVHCKEPAHPCPDYGNAMVMLATKLRKCDVVKFNEEMNQYFEEALRCGVCVEYKRLRSGNDFVAHAVSDNHIANATANEGQVSQRAIRFWLDALCEAGAAILPAEVEKVERLFGK</sequence>
<protein>
    <submittedName>
        <fullName evidence="1">Uncharacterized protein</fullName>
    </submittedName>
</protein>
<name>A0AAN5C5B0_9BILA</name>
<evidence type="ECO:0000313" key="1">
    <source>
        <dbReference type="EMBL" id="GMR37938.1"/>
    </source>
</evidence>
<dbReference type="Proteomes" id="UP001328107">
    <property type="component" value="Unassembled WGS sequence"/>
</dbReference>
<comment type="caution">
    <text evidence="1">The sequence shown here is derived from an EMBL/GenBank/DDBJ whole genome shotgun (WGS) entry which is preliminary data.</text>
</comment>
<proteinExistence type="predicted"/>